<keyword evidence="2" id="KW-1185">Reference proteome</keyword>
<dbReference type="AlphaFoldDB" id="A0AAV7PLV0"/>
<organism evidence="1 2">
    <name type="scientific">Pleurodeles waltl</name>
    <name type="common">Iberian ribbed newt</name>
    <dbReference type="NCBI Taxonomy" id="8319"/>
    <lineage>
        <taxon>Eukaryota</taxon>
        <taxon>Metazoa</taxon>
        <taxon>Chordata</taxon>
        <taxon>Craniata</taxon>
        <taxon>Vertebrata</taxon>
        <taxon>Euteleostomi</taxon>
        <taxon>Amphibia</taxon>
        <taxon>Batrachia</taxon>
        <taxon>Caudata</taxon>
        <taxon>Salamandroidea</taxon>
        <taxon>Salamandridae</taxon>
        <taxon>Pleurodelinae</taxon>
        <taxon>Pleurodeles</taxon>
    </lineage>
</organism>
<sequence length="137" mass="15424">MGSSAVPDLRVTLNLVYFPLCCGKRHLHNFRRHPPSARPRTSTATMCQLPWLIDETMYLYDSDIPGMEPPTFPAAEVELNHKAHYSGKSQGVGIRSNMFGIGLEEHQTAVLHILHLAHAMGFLLQDKCNNFCEKMFA</sequence>
<gene>
    <name evidence="1" type="ORF">NDU88_006227</name>
</gene>
<proteinExistence type="predicted"/>
<dbReference type="Proteomes" id="UP001066276">
    <property type="component" value="Chromosome 7"/>
</dbReference>
<accession>A0AAV7PLV0</accession>
<name>A0AAV7PLV0_PLEWA</name>
<reference evidence="1" key="1">
    <citation type="journal article" date="2022" name="bioRxiv">
        <title>Sequencing and chromosome-scale assembly of the giantPleurodeles waltlgenome.</title>
        <authorList>
            <person name="Brown T."/>
            <person name="Elewa A."/>
            <person name="Iarovenko S."/>
            <person name="Subramanian E."/>
            <person name="Araus A.J."/>
            <person name="Petzold A."/>
            <person name="Susuki M."/>
            <person name="Suzuki K.-i.T."/>
            <person name="Hayashi T."/>
            <person name="Toyoda A."/>
            <person name="Oliveira C."/>
            <person name="Osipova E."/>
            <person name="Leigh N.D."/>
            <person name="Simon A."/>
            <person name="Yun M.H."/>
        </authorList>
    </citation>
    <scope>NUCLEOTIDE SEQUENCE</scope>
    <source>
        <strain evidence="1">20211129_DDA</strain>
        <tissue evidence="1">Liver</tissue>
    </source>
</reference>
<evidence type="ECO:0000313" key="2">
    <source>
        <dbReference type="Proteomes" id="UP001066276"/>
    </source>
</evidence>
<comment type="caution">
    <text evidence="1">The sequence shown here is derived from an EMBL/GenBank/DDBJ whole genome shotgun (WGS) entry which is preliminary data.</text>
</comment>
<evidence type="ECO:0000313" key="1">
    <source>
        <dbReference type="EMBL" id="KAJ1127834.1"/>
    </source>
</evidence>
<protein>
    <submittedName>
        <fullName evidence="1">Uncharacterized protein</fullName>
    </submittedName>
</protein>
<dbReference type="EMBL" id="JANPWB010000011">
    <property type="protein sequence ID" value="KAJ1127834.1"/>
    <property type="molecule type" value="Genomic_DNA"/>
</dbReference>